<sequence>MPSKIRRKTVRRKYNKRKLRGGTIDGIATRKRRSEIDLSRMFDHETHSSLPPLAPIDIYVSEIFKGKPDSTITAHDFRQLPKIKGDIYNDKYSNKDVIDAFSETSNEYKTALSKSKTGRVNDESKIFLDKEKVKNILRILQEKEKKI</sequence>
<protein>
    <submittedName>
        <fullName evidence="1">Uncharacterized protein</fullName>
    </submittedName>
</protein>
<organism evidence="1">
    <name type="scientific">viral metagenome</name>
    <dbReference type="NCBI Taxonomy" id="1070528"/>
    <lineage>
        <taxon>unclassified sequences</taxon>
        <taxon>metagenomes</taxon>
        <taxon>organismal metagenomes</taxon>
    </lineage>
</organism>
<dbReference type="EMBL" id="MN739849">
    <property type="protein sequence ID" value="QHT74402.1"/>
    <property type="molecule type" value="Genomic_DNA"/>
</dbReference>
<dbReference type="AlphaFoldDB" id="A0A6C0H1J2"/>
<proteinExistence type="predicted"/>
<name>A0A6C0H1J2_9ZZZZ</name>
<evidence type="ECO:0000313" key="1">
    <source>
        <dbReference type="EMBL" id="QHT74402.1"/>
    </source>
</evidence>
<reference evidence="1" key="1">
    <citation type="journal article" date="2020" name="Nature">
        <title>Giant virus diversity and host interactions through global metagenomics.</title>
        <authorList>
            <person name="Schulz F."/>
            <person name="Roux S."/>
            <person name="Paez-Espino D."/>
            <person name="Jungbluth S."/>
            <person name="Walsh D.A."/>
            <person name="Denef V.J."/>
            <person name="McMahon K.D."/>
            <person name="Konstantinidis K.T."/>
            <person name="Eloe-Fadrosh E.A."/>
            <person name="Kyrpides N.C."/>
            <person name="Woyke T."/>
        </authorList>
    </citation>
    <scope>NUCLEOTIDE SEQUENCE</scope>
    <source>
        <strain evidence="1">GVMAG-M-3300023179-59</strain>
    </source>
</reference>
<accession>A0A6C0H1J2</accession>